<accession>A0ABT0GJW7</accession>
<keyword evidence="2" id="KW-1185">Reference proteome</keyword>
<dbReference type="RefSeq" id="WP_248210233.1">
    <property type="nucleotide sequence ID" value="NZ_JALNMH010000011.1"/>
</dbReference>
<name>A0ABT0GJW7_9GAMM</name>
<organism evidence="1 2">
    <name type="scientific">Pseudomarimonas salicorniae</name>
    <dbReference type="NCBI Taxonomy" id="2933270"/>
    <lineage>
        <taxon>Bacteria</taxon>
        <taxon>Pseudomonadati</taxon>
        <taxon>Pseudomonadota</taxon>
        <taxon>Gammaproteobacteria</taxon>
        <taxon>Lysobacterales</taxon>
        <taxon>Lysobacteraceae</taxon>
        <taxon>Pseudomarimonas</taxon>
    </lineage>
</organism>
<proteinExistence type="predicted"/>
<gene>
    <name evidence="1" type="ORF">M0G41_13395</name>
</gene>
<comment type="caution">
    <text evidence="1">The sequence shown here is derived from an EMBL/GenBank/DDBJ whole genome shotgun (WGS) entry which is preliminary data.</text>
</comment>
<evidence type="ECO:0000313" key="1">
    <source>
        <dbReference type="EMBL" id="MCK7594662.1"/>
    </source>
</evidence>
<evidence type="ECO:0008006" key="3">
    <source>
        <dbReference type="Google" id="ProtNLM"/>
    </source>
</evidence>
<dbReference type="EMBL" id="JALNMH010000011">
    <property type="protein sequence ID" value="MCK7594662.1"/>
    <property type="molecule type" value="Genomic_DNA"/>
</dbReference>
<protein>
    <recommendedName>
        <fullName evidence="3">DUF1579 domain-containing protein</fullName>
    </recommendedName>
</protein>
<dbReference type="Proteomes" id="UP001431449">
    <property type="component" value="Unassembled WGS sequence"/>
</dbReference>
<sequence>MSDFSFQTGHWLVHHRKLAERLVGSRTWLEFRGTCSAWPLLDGMGNVEDQWLDDPSGAYRAAALRRRDPDTGQWSIWWHDGRSASLDPPVVGRFEAGVGRFFADDTLRGMPIRVRFEWHDTHTPCPRWEQAFSADDGATWELNWVMRFVRAKQGVSPYLGTHGI</sequence>
<reference evidence="1" key="1">
    <citation type="submission" date="2022-04" db="EMBL/GenBank/DDBJ databases">
        <title>Lysobacter sp. CAU 1642 isolated from sea sand.</title>
        <authorList>
            <person name="Kim W."/>
        </authorList>
    </citation>
    <scope>NUCLEOTIDE SEQUENCE</scope>
    <source>
        <strain evidence="1">CAU 1642</strain>
    </source>
</reference>
<evidence type="ECO:0000313" key="2">
    <source>
        <dbReference type="Proteomes" id="UP001431449"/>
    </source>
</evidence>